<keyword evidence="6 15" id="KW-0812">Transmembrane</keyword>
<dbReference type="PROSITE" id="PS01069">
    <property type="entry name" value="DAGK_PROKAR"/>
    <property type="match status" value="1"/>
</dbReference>
<dbReference type="PANTHER" id="PTHR34299">
    <property type="entry name" value="DIACYLGLYCEROL KINASE"/>
    <property type="match status" value="1"/>
</dbReference>
<evidence type="ECO:0000256" key="2">
    <source>
        <dbReference type="ARBA" id="ARBA00005967"/>
    </source>
</evidence>
<evidence type="ECO:0000256" key="13">
    <source>
        <dbReference type="ARBA" id="ARBA00023209"/>
    </source>
</evidence>
<keyword evidence="4" id="KW-0444">Lipid biosynthesis</keyword>
<gene>
    <name evidence="16" type="ORF">ACE1B6_13450</name>
</gene>
<name>A0ABV4YDU5_9CYAN</name>
<comment type="similarity">
    <text evidence="2">Belongs to the bacterial diacylglycerol kinase family.</text>
</comment>
<keyword evidence="7" id="KW-0547">Nucleotide-binding</keyword>
<evidence type="ECO:0000256" key="6">
    <source>
        <dbReference type="ARBA" id="ARBA00022692"/>
    </source>
</evidence>
<dbReference type="PANTHER" id="PTHR34299:SF1">
    <property type="entry name" value="DIACYLGLYCEROL KINASE"/>
    <property type="match status" value="1"/>
</dbReference>
<evidence type="ECO:0000256" key="8">
    <source>
        <dbReference type="ARBA" id="ARBA00022777"/>
    </source>
</evidence>
<evidence type="ECO:0000313" key="16">
    <source>
        <dbReference type="EMBL" id="MFB2936253.1"/>
    </source>
</evidence>
<dbReference type="GO" id="GO:0016301">
    <property type="term" value="F:kinase activity"/>
    <property type="evidence" value="ECO:0007669"/>
    <property type="project" value="UniProtKB-KW"/>
</dbReference>
<evidence type="ECO:0000256" key="7">
    <source>
        <dbReference type="ARBA" id="ARBA00022741"/>
    </source>
</evidence>
<evidence type="ECO:0000313" key="17">
    <source>
        <dbReference type="Proteomes" id="UP001576776"/>
    </source>
</evidence>
<keyword evidence="17" id="KW-1185">Reference proteome</keyword>
<dbReference type="InterPro" id="IPR033717">
    <property type="entry name" value="UDPK"/>
</dbReference>
<evidence type="ECO:0000256" key="12">
    <source>
        <dbReference type="ARBA" id="ARBA00023136"/>
    </source>
</evidence>
<keyword evidence="12 15" id="KW-0472">Membrane</keyword>
<protein>
    <submittedName>
        <fullName evidence="16">Diacylglycerol kinase</fullName>
    </submittedName>
</protein>
<keyword evidence="8 16" id="KW-0418">Kinase</keyword>
<dbReference type="RefSeq" id="WP_413257751.1">
    <property type="nucleotide sequence ID" value="NZ_JBHFNS010000056.1"/>
</dbReference>
<evidence type="ECO:0000256" key="11">
    <source>
        <dbReference type="ARBA" id="ARBA00023098"/>
    </source>
</evidence>
<proteinExistence type="inferred from homology"/>
<feature type="transmembrane region" description="Helical" evidence="15">
    <location>
        <begin position="104"/>
        <end position="123"/>
    </location>
</feature>
<evidence type="ECO:0000256" key="14">
    <source>
        <dbReference type="ARBA" id="ARBA00023264"/>
    </source>
</evidence>
<dbReference type="Gene3D" id="1.10.287.3610">
    <property type="match status" value="1"/>
</dbReference>
<dbReference type="CDD" id="cd14265">
    <property type="entry name" value="UDPK_IM_like"/>
    <property type="match status" value="1"/>
</dbReference>
<keyword evidence="13" id="KW-0594">Phospholipid biosynthesis</keyword>
<comment type="caution">
    <text evidence="16">The sequence shown here is derived from an EMBL/GenBank/DDBJ whole genome shotgun (WGS) entry which is preliminary data.</text>
</comment>
<evidence type="ECO:0000256" key="15">
    <source>
        <dbReference type="SAM" id="Phobius"/>
    </source>
</evidence>
<keyword evidence="9" id="KW-0067">ATP-binding</keyword>
<dbReference type="Proteomes" id="UP001576776">
    <property type="component" value="Unassembled WGS sequence"/>
</dbReference>
<dbReference type="EMBL" id="JBHFNS010000056">
    <property type="protein sequence ID" value="MFB2936253.1"/>
    <property type="molecule type" value="Genomic_DNA"/>
</dbReference>
<sequence length="183" mass="19709">MKLNQQLMPSKNSKSSNRHIVATTSASVPDDVSPSTNNLKEQVGQSKRELAWQVASNLVVSFKYAWAGLRYGFGTQRNFRIHVAIGILAISLGIFLHLSPVEMSLIGITIGLVLAMELINTAIESVVDLTVKQTYHELAKIAKDCAAGAVLVSAMAAILVAGSLLLPPLFALMVQSNLFSIFD</sequence>
<evidence type="ECO:0000256" key="4">
    <source>
        <dbReference type="ARBA" id="ARBA00022516"/>
    </source>
</evidence>
<accession>A0ABV4YDU5</accession>
<keyword evidence="11" id="KW-0443">Lipid metabolism</keyword>
<evidence type="ECO:0000256" key="3">
    <source>
        <dbReference type="ARBA" id="ARBA00022475"/>
    </source>
</evidence>
<feature type="transmembrane region" description="Helical" evidence="15">
    <location>
        <begin position="144"/>
        <end position="166"/>
    </location>
</feature>
<organism evidence="16 17">
    <name type="scientific">Floridaenema fluviatile BLCC-F154</name>
    <dbReference type="NCBI Taxonomy" id="3153640"/>
    <lineage>
        <taxon>Bacteria</taxon>
        <taxon>Bacillati</taxon>
        <taxon>Cyanobacteriota</taxon>
        <taxon>Cyanophyceae</taxon>
        <taxon>Oscillatoriophycideae</taxon>
        <taxon>Aerosakkonematales</taxon>
        <taxon>Aerosakkonemataceae</taxon>
        <taxon>Floridanema</taxon>
        <taxon>Floridanema fluviatile</taxon>
    </lineage>
</organism>
<evidence type="ECO:0000256" key="10">
    <source>
        <dbReference type="ARBA" id="ARBA00022989"/>
    </source>
</evidence>
<evidence type="ECO:0000256" key="1">
    <source>
        <dbReference type="ARBA" id="ARBA00004651"/>
    </source>
</evidence>
<dbReference type="InterPro" id="IPR000829">
    <property type="entry name" value="DAGK"/>
</dbReference>
<feature type="transmembrane region" description="Helical" evidence="15">
    <location>
        <begin position="79"/>
        <end position="98"/>
    </location>
</feature>
<comment type="subcellular location">
    <subcellularLocation>
        <location evidence="1">Cell membrane</location>
        <topology evidence="1">Multi-pass membrane protein</topology>
    </subcellularLocation>
</comment>
<dbReference type="InterPro" id="IPR036945">
    <property type="entry name" value="DAGK_sf"/>
</dbReference>
<evidence type="ECO:0000256" key="9">
    <source>
        <dbReference type="ARBA" id="ARBA00022840"/>
    </source>
</evidence>
<evidence type="ECO:0000256" key="5">
    <source>
        <dbReference type="ARBA" id="ARBA00022679"/>
    </source>
</evidence>
<reference evidence="16 17" key="1">
    <citation type="submission" date="2024-09" db="EMBL/GenBank/DDBJ databases">
        <title>Floridaenema gen nov. (Aerosakkonemataceae, Aerosakkonematales ord. nov., Cyanobacteria) from benthic tropical and subtropical fresh waters, with the description of four new species.</title>
        <authorList>
            <person name="Moretto J.A."/>
            <person name="Berthold D.E."/>
            <person name="Lefler F.W."/>
            <person name="Huang I.-S."/>
            <person name="Laughinghouse H. IV."/>
        </authorList>
    </citation>
    <scope>NUCLEOTIDE SEQUENCE [LARGE SCALE GENOMIC DNA]</scope>
    <source>
        <strain evidence="16 17">BLCC-F154</strain>
    </source>
</reference>
<keyword evidence="10 15" id="KW-1133">Transmembrane helix</keyword>
<keyword evidence="5" id="KW-0808">Transferase</keyword>
<dbReference type="Pfam" id="PF01219">
    <property type="entry name" value="DAGK_prokar"/>
    <property type="match status" value="1"/>
</dbReference>
<keyword evidence="14" id="KW-1208">Phospholipid metabolism</keyword>
<keyword evidence="3" id="KW-1003">Cell membrane</keyword>